<sequence>MTGSGRYAVAVYAPVIATNRPAAMMAGAFASVVDLATGTARHIATGVQLAYFNPACGPSDRVLLTRAIGVDGERTDLLAVNAGTAEVESTRTIDAQLTTPAPAPDGDYGIAGGKLVKVGGSGALTTVATPAGQAFAVAATAGGAVDLVSVRGDQAVAQRWQGGRLAQTGTGPWNRLQLFRGPGGNQLVGDVTKVRTGLPDLRTLRADRQVRAISGQGHLIVERAAPQPDAVELTTRATHSGRAATGSIAAGGGHRLTVPLPGSPAPKAGPALALAETTTPSCAIPRNDPSIEPFQPSHNMVEWAVDQAVHDRLRVQRPANFLKTGLDAYQPQVSFPLNELAYGDAVPAQLMLAILAQETNLAQASWHGVPGDSANPLVSDYYGNRAPPANGSNDVIDYTKSDCGYGIGQVTTGMRVGDTVFSRPNQVRIAVDYAANIAASLNILIQKWNQLSLDSGGRMQLNDGDPRYIENWFLAVWAYNSGFYPYADRSSHGGRWGVGWFNNPANPQYPANRDRFLANKADAAIPSQWSYPEKIMGWAETPQWGWNDNGTYTKYAEPVFGNTSFGKLALPDRYQFCSPVNSCNWTVPADPCAPRNEQCWWHGSTTFANCANHCGTERLAFALGSAEPAIQRIYQRDCADFTGAADSYKVAPPLIVYTLNDTGKYNLGCSIGPSDGKFTLRLGSPPGEEVSKYAAIDLHQLGAGHKGHMWFTHVYPPNFPSGETNAKHQVVATWSPTIPFPYPANQRYDIVAHMPSHGGEWNTSKYYIFPDPLNDSNPATCQLDQSTGGADKWRYLGAHALKKGARVQLKNVDPAGQGDIDIAFDAIAFIPISGAGHSCGAAY</sequence>
<reference evidence="1" key="1">
    <citation type="submission" date="2020-11" db="EMBL/GenBank/DDBJ databases">
        <title>Isolation and identification of active actinomycetes.</title>
        <authorList>
            <person name="Sun X."/>
        </authorList>
    </citation>
    <scope>NUCLEOTIDE SEQUENCE</scope>
    <source>
        <strain evidence="1">NEAU-A11</strain>
    </source>
</reference>
<name>A0A931CEW8_9ACTN</name>
<keyword evidence="2" id="KW-1185">Reference proteome</keyword>
<gene>
    <name evidence="1" type="ORF">I4J89_45110</name>
</gene>
<dbReference type="AlphaFoldDB" id="A0A931CEW8"/>
<dbReference type="EMBL" id="JADQTO010000041">
    <property type="protein sequence ID" value="MBG0568625.1"/>
    <property type="molecule type" value="Genomic_DNA"/>
</dbReference>
<proteinExistence type="predicted"/>
<dbReference type="Proteomes" id="UP000598146">
    <property type="component" value="Unassembled WGS sequence"/>
</dbReference>
<comment type="caution">
    <text evidence="1">The sequence shown here is derived from an EMBL/GenBank/DDBJ whole genome shotgun (WGS) entry which is preliminary data.</text>
</comment>
<accession>A0A931CEW8</accession>
<evidence type="ECO:0000313" key="2">
    <source>
        <dbReference type="Proteomes" id="UP000598146"/>
    </source>
</evidence>
<dbReference type="RefSeq" id="WP_196420393.1">
    <property type="nucleotide sequence ID" value="NZ_JADQTO010000041.1"/>
</dbReference>
<organism evidence="1 2">
    <name type="scientific">Actinoplanes aureus</name>
    <dbReference type="NCBI Taxonomy" id="2792083"/>
    <lineage>
        <taxon>Bacteria</taxon>
        <taxon>Bacillati</taxon>
        <taxon>Actinomycetota</taxon>
        <taxon>Actinomycetes</taxon>
        <taxon>Micromonosporales</taxon>
        <taxon>Micromonosporaceae</taxon>
        <taxon>Actinoplanes</taxon>
    </lineage>
</organism>
<evidence type="ECO:0008006" key="3">
    <source>
        <dbReference type="Google" id="ProtNLM"/>
    </source>
</evidence>
<evidence type="ECO:0000313" key="1">
    <source>
        <dbReference type="EMBL" id="MBG0568625.1"/>
    </source>
</evidence>
<protein>
    <recommendedName>
        <fullName evidence="3">Transglycosylase SLT domain-containing protein</fullName>
    </recommendedName>
</protein>